<feature type="domain" description="F-box" evidence="1">
    <location>
        <begin position="63"/>
        <end position="102"/>
    </location>
</feature>
<dbReference type="OrthoDB" id="642536at2759"/>
<dbReference type="InterPro" id="IPR001810">
    <property type="entry name" value="F-box_dom"/>
</dbReference>
<evidence type="ECO:0000259" key="1">
    <source>
        <dbReference type="Pfam" id="PF00646"/>
    </source>
</evidence>
<dbReference type="Gene3D" id="1.20.1280.50">
    <property type="match status" value="1"/>
</dbReference>
<protein>
    <recommendedName>
        <fullName evidence="5">DUF295 domain-containing protein</fullName>
    </recommendedName>
</protein>
<dbReference type="EMBL" id="CAJGYO010000010">
    <property type="protein sequence ID" value="CAD6256508.1"/>
    <property type="molecule type" value="Genomic_DNA"/>
</dbReference>
<dbReference type="Pfam" id="PF03478">
    <property type="entry name" value="Beta-prop_KIB1-4"/>
    <property type="match status" value="1"/>
</dbReference>
<dbReference type="SUPFAM" id="SSF81383">
    <property type="entry name" value="F-box domain"/>
    <property type="match status" value="1"/>
</dbReference>
<keyword evidence="4" id="KW-1185">Reference proteome</keyword>
<evidence type="ECO:0000313" key="4">
    <source>
        <dbReference type="Proteomes" id="UP000604825"/>
    </source>
</evidence>
<sequence length="463" mass="50597">MDSGTGSSADQIRDASLPVCARNRSKASRSLAAVAQTRCSTKCVPGSEAPRLDEAQHPQHRPWADLPPDILGVVAGRLVLLEDRARLRSVCRAWRAAARIHRRLPPCPPLLVLSDFSFFSFRSEGTLMGACRRVPLPEREMAGSGNVRCVGSFEGWLVGVKRNKSRYFGDLRCFLMNAFSQVVIRLPPPSGRSGAARSADTFSTSLPIINGSGVVNCAFNTAPCVMSFTKVILSSPPDSGSKCVVAALSDIKSAAKLALWRSGMKSWCVCDGAWRAHFIDIVFCQGKLFMLSCSEVAADLLVFEIADDNSGLMVSHVECCAIEMPEVSDNICKNIWCILEWRGKLLIVEICHGNDEFGESFVEVRVFEADLSTNPVRLTEIESLDGDCIFISPCSSKSFHSCHYGEGGGEGDLIYIFLWGHLHRFVYKMKDGTMAPFAADIPEDKLGEADGKVMNSTLLFPPE</sequence>
<accession>A0A811QI88</accession>
<reference evidence="3" key="1">
    <citation type="submission" date="2020-10" db="EMBL/GenBank/DDBJ databases">
        <authorList>
            <person name="Han B."/>
            <person name="Lu T."/>
            <person name="Zhao Q."/>
            <person name="Huang X."/>
            <person name="Zhao Y."/>
        </authorList>
    </citation>
    <scope>NUCLEOTIDE SEQUENCE</scope>
</reference>
<proteinExistence type="predicted"/>
<evidence type="ECO:0000259" key="2">
    <source>
        <dbReference type="Pfam" id="PF03478"/>
    </source>
</evidence>
<organism evidence="3 4">
    <name type="scientific">Miscanthus lutarioriparius</name>
    <dbReference type="NCBI Taxonomy" id="422564"/>
    <lineage>
        <taxon>Eukaryota</taxon>
        <taxon>Viridiplantae</taxon>
        <taxon>Streptophyta</taxon>
        <taxon>Embryophyta</taxon>
        <taxon>Tracheophyta</taxon>
        <taxon>Spermatophyta</taxon>
        <taxon>Magnoliopsida</taxon>
        <taxon>Liliopsida</taxon>
        <taxon>Poales</taxon>
        <taxon>Poaceae</taxon>
        <taxon>PACMAD clade</taxon>
        <taxon>Panicoideae</taxon>
        <taxon>Andropogonodae</taxon>
        <taxon>Andropogoneae</taxon>
        <taxon>Saccharinae</taxon>
        <taxon>Miscanthus</taxon>
    </lineage>
</organism>
<dbReference type="InterPro" id="IPR036047">
    <property type="entry name" value="F-box-like_dom_sf"/>
</dbReference>
<comment type="caution">
    <text evidence="3">The sequence shown here is derived from an EMBL/GenBank/DDBJ whole genome shotgun (WGS) entry which is preliminary data.</text>
</comment>
<gene>
    <name evidence="3" type="ORF">NCGR_LOCUS40014</name>
</gene>
<evidence type="ECO:0008006" key="5">
    <source>
        <dbReference type="Google" id="ProtNLM"/>
    </source>
</evidence>
<dbReference type="Pfam" id="PF00646">
    <property type="entry name" value="F-box"/>
    <property type="match status" value="1"/>
</dbReference>
<dbReference type="PANTHER" id="PTHR33110">
    <property type="entry name" value="F-BOX/KELCH-REPEAT PROTEIN-RELATED"/>
    <property type="match status" value="1"/>
</dbReference>
<dbReference type="PANTHER" id="PTHR33110:SF42">
    <property type="entry name" value="F-BOX DOMAIN-CONTAINING PROTEIN"/>
    <property type="match status" value="1"/>
</dbReference>
<evidence type="ECO:0000313" key="3">
    <source>
        <dbReference type="EMBL" id="CAD6256508.1"/>
    </source>
</evidence>
<dbReference type="InterPro" id="IPR005174">
    <property type="entry name" value="KIB1-4_b-propeller"/>
</dbReference>
<feature type="domain" description="KIB1-4 beta-propeller" evidence="2">
    <location>
        <begin position="129"/>
        <end position="416"/>
    </location>
</feature>
<name>A0A811QI88_9POAL</name>
<dbReference type="Proteomes" id="UP000604825">
    <property type="component" value="Unassembled WGS sequence"/>
</dbReference>
<dbReference type="AlphaFoldDB" id="A0A811QI88"/>